<dbReference type="EMBL" id="BTGU01003019">
    <property type="protein sequence ID" value="GMN25368.1"/>
    <property type="molecule type" value="Genomic_DNA"/>
</dbReference>
<keyword evidence="5" id="KW-1185">Reference proteome</keyword>
<proteinExistence type="predicted"/>
<dbReference type="EMBL" id="BTGU01003020">
    <property type="protein sequence ID" value="GMN25380.1"/>
    <property type="molecule type" value="Genomic_DNA"/>
</dbReference>
<evidence type="ECO:0000313" key="3">
    <source>
        <dbReference type="EMBL" id="GMN25406.1"/>
    </source>
</evidence>
<protein>
    <submittedName>
        <fullName evidence="4">Uncharacterized protein</fullName>
    </submittedName>
</protein>
<accession>A0AA88D313</accession>
<name>A0AA88D313_FICCA</name>
<evidence type="ECO:0000313" key="1">
    <source>
        <dbReference type="EMBL" id="GMN25368.1"/>
    </source>
</evidence>
<comment type="caution">
    <text evidence="4">The sequence shown here is derived from an EMBL/GenBank/DDBJ whole genome shotgun (WGS) entry which is preliminary data.</text>
</comment>
<evidence type="ECO:0000313" key="4">
    <source>
        <dbReference type="EMBL" id="GMN25419.1"/>
    </source>
</evidence>
<reference evidence="4" key="1">
    <citation type="submission" date="2023-07" db="EMBL/GenBank/DDBJ databases">
        <title>draft genome sequence of fig (Ficus carica).</title>
        <authorList>
            <person name="Takahashi T."/>
            <person name="Nishimura K."/>
        </authorList>
    </citation>
    <scope>NUCLEOTIDE SEQUENCE</scope>
</reference>
<sequence length="90" mass="10273">MAPQNGYFQHSPHGSPKKAREMVGLLMVRRIHNRWKDGDENLGSSPMMEMQAHDVVMMGRPRPRGNIPWAWICLEPVLFALHRTCATHGV</sequence>
<gene>
    <name evidence="1" type="ORF">TIFTF001_043885</name>
    <name evidence="2" type="ORF">TIFTF001_043888</name>
    <name evidence="3" type="ORF">TIFTF001_043890</name>
    <name evidence="4" type="ORF">TIFTF001_043893</name>
</gene>
<evidence type="ECO:0000313" key="5">
    <source>
        <dbReference type="Proteomes" id="UP001187192"/>
    </source>
</evidence>
<organism evidence="4 5">
    <name type="scientific">Ficus carica</name>
    <name type="common">Common fig</name>
    <dbReference type="NCBI Taxonomy" id="3494"/>
    <lineage>
        <taxon>Eukaryota</taxon>
        <taxon>Viridiplantae</taxon>
        <taxon>Streptophyta</taxon>
        <taxon>Embryophyta</taxon>
        <taxon>Tracheophyta</taxon>
        <taxon>Spermatophyta</taxon>
        <taxon>Magnoliopsida</taxon>
        <taxon>eudicotyledons</taxon>
        <taxon>Gunneridae</taxon>
        <taxon>Pentapetalae</taxon>
        <taxon>rosids</taxon>
        <taxon>fabids</taxon>
        <taxon>Rosales</taxon>
        <taxon>Moraceae</taxon>
        <taxon>Ficeae</taxon>
        <taxon>Ficus</taxon>
    </lineage>
</organism>
<dbReference type="EMBL" id="BTGU01003022">
    <property type="protein sequence ID" value="GMN25419.1"/>
    <property type="molecule type" value="Genomic_DNA"/>
</dbReference>
<dbReference type="Proteomes" id="UP001187192">
    <property type="component" value="Unassembled WGS sequence"/>
</dbReference>
<dbReference type="EMBL" id="BTGU01003021">
    <property type="protein sequence ID" value="GMN25406.1"/>
    <property type="molecule type" value="Genomic_DNA"/>
</dbReference>
<evidence type="ECO:0000313" key="2">
    <source>
        <dbReference type="EMBL" id="GMN25380.1"/>
    </source>
</evidence>
<dbReference type="AlphaFoldDB" id="A0AA88D313"/>